<comment type="caution">
    <text evidence="1">The sequence shown here is derived from an EMBL/GenBank/DDBJ whole genome shotgun (WGS) entry which is preliminary data.</text>
</comment>
<proteinExistence type="predicted"/>
<sequence>MIFCEYGHETIMRRGKKEESSRILYMLPYNITPEGTNDICKLYEIISKLEEHTSVHKTKKIHAVTMGNLDSDYIRKCSECVFRDTEKEVQVMTNQTDTARRHKLISRTQATKNEKIIIKAEGKTYSDMLRTIKQNVNIDEVGIKVKTIKKIARGDIMMEVQGGKDKAEALRREIQNNNEGTQVKVKNRDEVIHVLGIDGDVTQKEIEEAIRKNVASANYQDITVLSCRPNQSGSQNATIALEKGLARDLVRKGSLRVGWVPCCVRARVNITRC</sequence>
<accession>A0ACB9TM79</accession>
<organism evidence="1 2">
    <name type="scientific">Holotrichia oblita</name>
    <name type="common">Chafer beetle</name>
    <dbReference type="NCBI Taxonomy" id="644536"/>
    <lineage>
        <taxon>Eukaryota</taxon>
        <taxon>Metazoa</taxon>
        <taxon>Ecdysozoa</taxon>
        <taxon>Arthropoda</taxon>
        <taxon>Hexapoda</taxon>
        <taxon>Insecta</taxon>
        <taxon>Pterygota</taxon>
        <taxon>Neoptera</taxon>
        <taxon>Endopterygota</taxon>
        <taxon>Coleoptera</taxon>
        <taxon>Polyphaga</taxon>
        <taxon>Scarabaeiformia</taxon>
        <taxon>Scarabaeidae</taxon>
        <taxon>Melolonthinae</taxon>
        <taxon>Holotrichia</taxon>
    </lineage>
</organism>
<name>A0ACB9TM79_HOLOL</name>
<keyword evidence="2" id="KW-1185">Reference proteome</keyword>
<dbReference type="EMBL" id="CM043016">
    <property type="protein sequence ID" value="KAI4467919.1"/>
    <property type="molecule type" value="Genomic_DNA"/>
</dbReference>
<evidence type="ECO:0000313" key="1">
    <source>
        <dbReference type="EMBL" id="KAI4467919.1"/>
    </source>
</evidence>
<dbReference type="Proteomes" id="UP001056778">
    <property type="component" value="Chromosome 2"/>
</dbReference>
<gene>
    <name evidence="1" type="ORF">MML48_2g00006521</name>
</gene>
<reference evidence="1" key="1">
    <citation type="submission" date="2022-04" db="EMBL/GenBank/DDBJ databases">
        <title>Chromosome-scale genome assembly of Holotrichia oblita Faldermann.</title>
        <authorList>
            <person name="Rongchong L."/>
        </authorList>
    </citation>
    <scope>NUCLEOTIDE SEQUENCE</scope>
    <source>
        <strain evidence="1">81SQS9</strain>
    </source>
</reference>
<evidence type="ECO:0000313" key="2">
    <source>
        <dbReference type="Proteomes" id="UP001056778"/>
    </source>
</evidence>
<protein>
    <submittedName>
        <fullName evidence="1">Uncharacterized protein</fullName>
    </submittedName>
</protein>